<dbReference type="AlphaFoldDB" id="A0A5C5G2S2"/>
<evidence type="ECO:0000256" key="2">
    <source>
        <dbReference type="SAM" id="Phobius"/>
    </source>
</evidence>
<feature type="compositionally biased region" description="Basic residues" evidence="1">
    <location>
        <begin position="124"/>
        <end position="137"/>
    </location>
</feature>
<evidence type="ECO:0000256" key="1">
    <source>
        <dbReference type="SAM" id="MobiDB-lite"/>
    </source>
</evidence>
<feature type="region of interest" description="Disordered" evidence="1">
    <location>
        <begin position="251"/>
        <end position="317"/>
    </location>
</feature>
<feature type="compositionally biased region" description="Low complexity" evidence="1">
    <location>
        <begin position="473"/>
        <end position="485"/>
    </location>
</feature>
<dbReference type="Gene3D" id="2.40.40.10">
    <property type="entry name" value="RlpA-like domain"/>
    <property type="match status" value="1"/>
</dbReference>
<dbReference type="InterPro" id="IPR036908">
    <property type="entry name" value="RlpA-like_sf"/>
</dbReference>
<feature type="region of interest" description="Disordered" evidence="1">
    <location>
        <begin position="426"/>
        <end position="567"/>
    </location>
</feature>
<comment type="caution">
    <text evidence="3">The sequence shown here is derived from an EMBL/GenBank/DDBJ whole genome shotgun (WGS) entry which is preliminary data.</text>
</comment>
<feature type="compositionally biased region" description="Low complexity" evidence="1">
    <location>
        <begin position="426"/>
        <end position="442"/>
    </location>
</feature>
<keyword evidence="2" id="KW-0812">Transmembrane</keyword>
<dbReference type="EMBL" id="SOZI01000019">
    <property type="protein sequence ID" value="TNY22836.1"/>
    <property type="molecule type" value="Genomic_DNA"/>
</dbReference>
<feature type="compositionally biased region" description="Low complexity" evidence="1">
    <location>
        <begin position="24"/>
        <end position="40"/>
    </location>
</feature>
<dbReference type="CDD" id="cd22191">
    <property type="entry name" value="DPBB_RlpA_EXP_N-like"/>
    <property type="match status" value="1"/>
</dbReference>
<sequence>MPALESRYDHDSSTASGDEDFVNARSARAPSRTSSAAGSHRSSRSKVHSSSSSESTDSEEERALREELADAGGDLEAGVVRGQPVEGRVERIMRSIGKDSNSRGTGRSSQRYNALGNDEGATERRHHKKHGHKKPHRSSSTSSRRMLALGKDDPSSSLPAQDPYAAAEAGAEPVKRRSSKSSSKSGSSKKSSKKALLGAGAGGGDGSQPPSATAKPRRRIWCYLFIALIIVVVIALGVFIAVKVVNDKKETSEAQSESAEAADAASSEGETGAHSSGSATTTDAHASSDASSSSASDSAVDSHPGASSATTNDGLYHSESATTTDEHATATAAITSSNDGLYHSATAETTAAASPSQLGEWGSIDSAASAATDAPTGQASRSTQSSVPVDPHATTPTVTDAITASPGSPATTSGAADVWVQTTMPSGVSVPSSAPSSLPVGGQQDGAEPPTWSAGGYQHEPQDHPLSAPSDQAVVPVESASASASIHLGPGPVVVNSTPPSDGWATSSPADATVQPATSAHDGAWTPQATTSPGPDVAAPSSTASPSEWQAAPSPTPSSPAQGWNPVGGEAAAAAAALGPFAAASVYQATQPETFQTLRGNGTYFEASQHFGPCGVAPNSADFVVALSDNMWLNSTQASATAASSYCGAEVLVTNLANGLSINAWVTEHCAYCVGDASLDLSVPVFSALTDGDLDIGVVEVIWGFTGNSSSSSVAPSAAGGTSSAAMPSSSTSDEGGWFGRRALPTHVVA</sequence>
<organism evidence="3 4">
    <name type="scientific">Rhodotorula diobovata</name>
    <dbReference type="NCBI Taxonomy" id="5288"/>
    <lineage>
        <taxon>Eukaryota</taxon>
        <taxon>Fungi</taxon>
        <taxon>Dikarya</taxon>
        <taxon>Basidiomycota</taxon>
        <taxon>Pucciniomycotina</taxon>
        <taxon>Microbotryomycetes</taxon>
        <taxon>Sporidiobolales</taxon>
        <taxon>Sporidiobolaceae</taxon>
        <taxon>Rhodotorula</taxon>
    </lineage>
</organism>
<reference evidence="3 4" key="1">
    <citation type="submission" date="2019-03" db="EMBL/GenBank/DDBJ databases">
        <title>Rhodosporidium diobovatum UCD-FST 08-225 genome sequencing, assembly, and annotation.</title>
        <authorList>
            <person name="Fakankun I.U."/>
            <person name="Fristensky B."/>
            <person name="Levin D.B."/>
        </authorList>
    </citation>
    <scope>NUCLEOTIDE SEQUENCE [LARGE SCALE GENOMIC DNA]</scope>
    <source>
        <strain evidence="3 4">UCD-FST 08-225</strain>
    </source>
</reference>
<keyword evidence="2" id="KW-1133">Transmembrane helix</keyword>
<accession>A0A5C5G2S2</accession>
<dbReference type="Proteomes" id="UP000311382">
    <property type="component" value="Unassembled WGS sequence"/>
</dbReference>
<dbReference type="SUPFAM" id="SSF50685">
    <property type="entry name" value="Barwin-like endoglucanases"/>
    <property type="match status" value="1"/>
</dbReference>
<evidence type="ECO:0000313" key="4">
    <source>
        <dbReference type="Proteomes" id="UP000311382"/>
    </source>
</evidence>
<proteinExistence type="predicted"/>
<dbReference type="STRING" id="5288.A0A5C5G2S2"/>
<feature type="compositionally biased region" description="Polar residues" evidence="1">
    <location>
        <begin position="394"/>
        <end position="414"/>
    </location>
</feature>
<keyword evidence="4" id="KW-1185">Reference proteome</keyword>
<feature type="compositionally biased region" description="Polar residues" evidence="1">
    <location>
        <begin position="377"/>
        <end position="387"/>
    </location>
</feature>
<feature type="compositionally biased region" description="Polar residues" evidence="1">
    <location>
        <begin position="495"/>
        <end position="518"/>
    </location>
</feature>
<keyword evidence="2" id="KW-0472">Membrane</keyword>
<feature type="region of interest" description="Disordered" evidence="1">
    <location>
        <begin position="709"/>
        <end position="739"/>
    </location>
</feature>
<feature type="transmembrane region" description="Helical" evidence="2">
    <location>
        <begin position="220"/>
        <end position="242"/>
    </location>
</feature>
<feature type="compositionally biased region" description="Polar residues" evidence="1">
    <location>
        <begin position="102"/>
        <end position="112"/>
    </location>
</feature>
<feature type="compositionally biased region" description="Basic and acidic residues" evidence="1">
    <location>
        <begin position="87"/>
        <end position="101"/>
    </location>
</feature>
<protein>
    <recommendedName>
        <fullName evidence="5">RlpA-like double-psi beta-barrel-protein domain-containing protein-containing protein</fullName>
    </recommendedName>
</protein>
<feature type="region of interest" description="Disordered" evidence="1">
    <location>
        <begin position="368"/>
        <end position="414"/>
    </location>
</feature>
<feature type="compositionally biased region" description="Low complexity" evidence="1">
    <location>
        <begin position="253"/>
        <end position="299"/>
    </location>
</feature>
<name>A0A5C5G2S2_9BASI</name>
<dbReference type="OrthoDB" id="623670at2759"/>
<feature type="region of interest" description="Disordered" evidence="1">
    <location>
        <begin position="1"/>
        <end position="214"/>
    </location>
</feature>
<evidence type="ECO:0008006" key="5">
    <source>
        <dbReference type="Google" id="ProtNLM"/>
    </source>
</evidence>
<feature type="compositionally biased region" description="Low complexity" evidence="1">
    <location>
        <begin position="709"/>
        <end position="733"/>
    </location>
</feature>
<evidence type="ECO:0000313" key="3">
    <source>
        <dbReference type="EMBL" id="TNY22836.1"/>
    </source>
</evidence>
<gene>
    <name evidence="3" type="ORF">DMC30DRAFT_100942</name>
</gene>
<feature type="compositionally biased region" description="Basic and acidic residues" evidence="1">
    <location>
        <begin position="1"/>
        <end position="12"/>
    </location>
</feature>
<feature type="compositionally biased region" description="Low complexity" evidence="1">
    <location>
        <begin position="180"/>
        <end position="198"/>
    </location>
</feature>